<evidence type="ECO:0000256" key="1">
    <source>
        <dbReference type="SAM" id="MobiDB-lite"/>
    </source>
</evidence>
<reference evidence="3" key="1">
    <citation type="submission" date="2018-06" db="EMBL/GenBank/DDBJ databases">
        <authorList>
            <person name="Zhirakovskaya E."/>
        </authorList>
    </citation>
    <scope>NUCLEOTIDE SEQUENCE [LARGE SCALE GENOMIC DNA]</scope>
</reference>
<name>A0A345KV53_9CAUD</name>
<dbReference type="RefSeq" id="YP_009950218.1">
    <property type="nucleotide sequence ID" value="NC_051588.1"/>
</dbReference>
<evidence type="ECO:0000313" key="3">
    <source>
        <dbReference type="Proteomes" id="UP000259472"/>
    </source>
</evidence>
<gene>
    <name evidence="2" type="primary">68</name>
    <name evidence="2" type="ORF">SEA_AMINAY_68</name>
</gene>
<dbReference type="KEGG" id="vg:60321629"/>
<keyword evidence="2" id="KW-0540">Nuclease</keyword>
<feature type="region of interest" description="Disordered" evidence="1">
    <location>
        <begin position="97"/>
        <end position="117"/>
    </location>
</feature>
<evidence type="ECO:0000313" key="2">
    <source>
        <dbReference type="EMBL" id="AXH46905.1"/>
    </source>
</evidence>
<dbReference type="EMBL" id="MH509442">
    <property type="protein sequence ID" value="AXH46905.1"/>
    <property type="molecule type" value="Genomic_DNA"/>
</dbReference>
<keyword evidence="2" id="KW-0255">Endonuclease</keyword>
<organism evidence="2 3">
    <name type="scientific">Mycobacterium phage Aminay</name>
    <dbReference type="NCBI Taxonomy" id="2250291"/>
    <lineage>
        <taxon>Viruses</taxon>
        <taxon>Duplodnaviria</taxon>
        <taxon>Heunggongvirae</taxon>
        <taxon>Uroviricota</taxon>
        <taxon>Caudoviricetes</taxon>
        <taxon>Weiservirinae</taxon>
        <taxon>Aminayvirus</taxon>
        <taxon>Aminayvirus aminay</taxon>
    </lineage>
</organism>
<keyword evidence="3" id="KW-1185">Reference proteome</keyword>
<feature type="compositionally biased region" description="Basic and acidic residues" evidence="1">
    <location>
        <begin position="99"/>
        <end position="117"/>
    </location>
</feature>
<dbReference type="GO" id="GO:0004519">
    <property type="term" value="F:endonuclease activity"/>
    <property type="evidence" value="ECO:0007669"/>
    <property type="project" value="UniProtKB-KW"/>
</dbReference>
<dbReference type="Proteomes" id="UP000259472">
    <property type="component" value="Segment"/>
</dbReference>
<proteinExistence type="predicted"/>
<keyword evidence="2" id="KW-0378">Hydrolase</keyword>
<protein>
    <submittedName>
        <fullName evidence="2">HNH endonuclease</fullName>
    </submittedName>
</protein>
<accession>A0A345KV53</accession>
<sequence length="117" mass="13004">MARRNLAAEQRNRLIHEAIIEHRAGGRCECDGLCGKQHDAGRCPNKQGHEALDGRRLVVSLMVLQLDEHQGEVDTNLAALCQGCVSRRRARMAALAAEADERRSVEAQHEPLFELTP</sequence>
<dbReference type="GeneID" id="60321629"/>